<name>A0A250FPW2_9FLAO</name>
<accession>A0A250FPW2</accession>
<evidence type="ECO:0000313" key="2">
    <source>
        <dbReference type="Proteomes" id="UP000217250"/>
    </source>
</evidence>
<sequence>MTKFLLKCATILFSLWIVGCNHQNNSQHTEVSSEEAPIDSLQMLKDTIMLDASTEGEEIRLYINKITTDTIIESEILGEMGKETYRFSFNKQLKDAEHILYSYNVPFYLADENLETHIDKKETLHFSKETDAILNKQFKFYRNILLPTPHKND</sequence>
<dbReference type="KEGG" id="cgh:CGC50_08110"/>
<organism evidence="1 2">
    <name type="scientific">Capnocytophaga gingivalis</name>
    <dbReference type="NCBI Taxonomy" id="1017"/>
    <lineage>
        <taxon>Bacteria</taxon>
        <taxon>Pseudomonadati</taxon>
        <taxon>Bacteroidota</taxon>
        <taxon>Flavobacteriia</taxon>
        <taxon>Flavobacteriales</taxon>
        <taxon>Flavobacteriaceae</taxon>
        <taxon>Capnocytophaga</taxon>
    </lineage>
</organism>
<gene>
    <name evidence="1" type="ORF">CGC50_08110</name>
</gene>
<reference evidence="2" key="1">
    <citation type="submission" date="2017-06" db="EMBL/GenBank/DDBJ databases">
        <title>Capnocytophaga spp. assemblies.</title>
        <authorList>
            <person name="Gulvik C.A."/>
        </authorList>
    </citation>
    <scope>NUCLEOTIDE SEQUENCE [LARGE SCALE GENOMIC DNA]</scope>
    <source>
        <strain evidence="2">H1496</strain>
    </source>
</reference>
<dbReference type="Proteomes" id="UP000217250">
    <property type="component" value="Chromosome"/>
</dbReference>
<dbReference type="GeneID" id="84808515"/>
<evidence type="ECO:0000313" key="1">
    <source>
        <dbReference type="EMBL" id="ATA87123.1"/>
    </source>
</evidence>
<proteinExistence type="predicted"/>
<protein>
    <recommendedName>
        <fullName evidence="3">Lipoprotein</fullName>
    </recommendedName>
</protein>
<dbReference type="OrthoDB" id="1244848at2"/>
<dbReference type="EMBL" id="CP022386">
    <property type="protein sequence ID" value="ATA87123.1"/>
    <property type="molecule type" value="Genomic_DNA"/>
</dbReference>
<dbReference type="RefSeq" id="WP_095910419.1">
    <property type="nucleotide sequence ID" value="NZ_CP022386.1"/>
</dbReference>
<evidence type="ECO:0008006" key="3">
    <source>
        <dbReference type="Google" id="ProtNLM"/>
    </source>
</evidence>
<dbReference type="AlphaFoldDB" id="A0A250FPW2"/>
<dbReference type="PROSITE" id="PS51257">
    <property type="entry name" value="PROKAR_LIPOPROTEIN"/>
    <property type="match status" value="1"/>
</dbReference>